<feature type="transmembrane region" description="Helical" evidence="7">
    <location>
        <begin position="466"/>
        <end position="483"/>
    </location>
</feature>
<feature type="transmembrane region" description="Helical" evidence="7">
    <location>
        <begin position="713"/>
        <end position="735"/>
    </location>
</feature>
<evidence type="ECO:0000313" key="10">
    <source>
        <dbReference type="Proteomes" id="UP000800092"/>
    </source>
</evidence>
<comment type="similarity">
    <text evidence="2">Belongs to the amino acid/polyamine transporter 2 family.</text>
</comment>
<feature type="transmembrane region" description="Helical" evidence="7">
    <location>
        <begin position="422"/>
        <end position="446"/>
    </location>
</feature>
<feature type="transmembrane region" description="Helical" evidence="7">
    <location>
        <begin position="612"/>
        <end position="632"/>
    </location>
</feature>
<dbReference type="PANTHER" id="PTHR22950:SF666">
    <property type="entry name" value="VACUOLAR AMINO ACID TRANSPORTER 4"/>
    <property type="match status" value="1"/>
</dbReference>
<dbReference type="FunFam" id="1.20.1740.10:FF:000067">
    <property type="entry name" value="Transmembrane domain transporter"/>
    <property type="match status" value="1"/>
</dbReference>
<sequence length="749" mass="82330">MSTTGKQVPEASIARPVPKTSSVSHEEDLGDASPTRASYTARLASPVPSQTHTSRSPLRVPRSSQPGTEEPSQSQTPLPGLGSGHSSLVGPGDSALAQALRGSLGQSPPRFGTPPLGRPKPEIIKKHLFQPASIGSLKRASQEQGIPSRGLGKHSRGHSGQTTGSEDQDKDEEFSSLQLQGGDTHRGIYRWTEQAEAEGIGSKPGPAKRSKSLDLGRLPPEDEEFDVGSIKQPQGFRRNYLRRAANESNISQQGSIQQTAMASEVRTRPQFVANNFLEFLSLYGHFAGEELTEDDEALRPDEYFSSDAYDDTETDGAGDGGEREYGEDSALLTPGKRKRRRKERPVGNVSPGGAAMMLLKSFVGTGVLFLPRAFYNGGMVFSNVVLLAVAGLSYYCFCLLTRTRLVLGQSFGDMGDKLYGGWLKFLINFSLVLSQVGFVSAYIVFVSENLQAFFLAVSKCQWDIDIRWFIFGQMLIFMPISLIRQIHNLEKFVLVADALIVLGLVYLFYYDFSTLAIHHWTTDIIQFNRETWTLFIGTAIFTFEGIGLIIPIQSSMKEPAQFPRVLGLVMIGITIIFLSSGAFSYAAFGSHTKTVILLNMPQDNPFVQTVQFLYSMAILLSTPLQIFPAIEISAQQCFSKSGKYNPWIKWQKNFFRFFVVAACALIAWVGAGDLDKFVSLVGSFACIPLVYIYPPMLHYKAVSRTTLRRSMDIALCIFGAILMAYTTGLTIASWVGGKGGKEPGYCDDR</sequence>
<feature type="region of interest" description="Disordered" evidence="6">
    <location>
        <begin position="1"/>
        <end position="231"/>
    </location>
</feature>
<evidence type="ECO:0000256" key="2">
    <source>
        <dbReference type="ARBA" id="ARBA00008066"/>
    </source>
</evidence>
<feature type="transmembrane region" description="Helical" evidence="7">
    <location>
        <begin position="565"/>
        <end position="588"/>
    </location>
</feature>
<dbReference type="OrthoDB" id="1684102at2759"/>
<feature type="transmembrane region" description="Helical" evidence="7">
    <location>
        <begin position="381"/>
        <end position="401"/>
    </location>
</feature>
<reference evidence="9" key="1">
    <citation type="journal article" date="2020" name="Stud. Mycol.">
        <title>101 Dothideomycetes genomes: a test case for predicting lifestyles and emergence of pathogens.</title>
        <authorList>
            <person name="Haridas S."/>
            <person name="Albert R."/>
            <person name="Binder M."/>
            <person name="Bloem J."/>
            <person name="Labutti K."/>
            <person name="Salamov A."/>
            <person name="Andreopoulos B."/>
            <person name="Baker S."/>
            <person name="Barry K."/>
            <person name="Bills G."/>
            <person name="Bluhm B."/>
            <person name="Cannon C."/>
            <person name="Castanera R."/>
            <person name="Culley D."/>
            <person name="Daum C."/>
            <person name="Ezra D."/>
            <person name="Gonzalez J."/>
            <person name="Henrissat B."/>
            <person name="Kuo A."/>
            <person name="Liang C."/>
            <person name="Lipzen A."/>
            <person name="Lutzoni F."/>
            <person name="Magnuson J."/>
            <person name="Mondo S."/>
            <person name="Nolan M."/>
            <person name="Ohm R."/>
            <person name="Pangilinan J."/>
            <person name="Park H.-J."/>
            <person name="Ramirez L."/>
            <person name="Alfaro M."/>
            <person name="Sun H."/>
            <person name="Tritt A."/>
            <person name="Yoshinaga Y."/>
            <person name="Zwiers L.-H."/>
            <person name="Turgeon B."/>
            <person name="Goodwin S."/>
            <person name="Spatafora J."/>
            <person name="Crous P."/>
            <person name="Grigoriev I."/>
        </authorList>
    </citation>
    <scope>NUCLEOTIDE SEQUENCE</scope>
    <source>
        <strain evidence="9">Tuck. ex Michener</strain>
    </source>
</reference>
<feature type="transmembrane region" description="Helical" evidence="7">
    <location>
        <begin position="492"/>
        <end position="512"/>
    </location>
</feature>
<feature type="transmembrane region" description="Helical" evidence="7">
    <location>
        <begin position="653"/>
        <end position="671"/>
    </location>
</feature>
<dbReference type="InterPro" id="IPR013057">
    <property type="entry name" value="AA_transpt_TM"/>
</dbReference>
<feature type="compositionally biased region" description="Polar residues" evidence="6">
    <location>
        <begin position="47"/>
        <end position="77"/>
    </location>
</feature>
<evidence type="ECO:0000259" key="8">
    <source>
        <dbReference type="Pfam" id="PF01490"/>
    </source>
</evidence>
<evidence type="ECO:0000256" key="6">
    <source>
        <dbReference type="SAM" id="MobiDB-lite"/>
    </source>
</evidence>
<feature type="region of interest" description="Disordered" evidence="6">
    <location>
        <begin position="297"/>
        <end position="347"/>
    </location>
</feature>
<keyword evidence="10" id="KW-1185">Reference proteome</keyword>
<gene>
    <name evidence="9" type="ORF">EV356DRAFT_527471</name>
</gene>
<comment type="subcellular location">
    <subcellularLocation>
        <location evidence="1">Membrane</location>
        <topology evidence="1">Multi-pass membrane protein</topology>
    </subcellularLocation>
</comment>
<evidence type="ECO:0000256" key="7">
    <source>
        <dbReference type="SAM" id="Phobius"/>
    </source>
</evidence>
<evidence type="ECO:0000256" key="4">
    <source>
        <dbReference type="ARBA" id="ARBA00022989"/>
    </source>
</evidence>
<keyword evidence="3 7" id="KW-0812">Transmembrane</keyword>
<feature type="domain" description="Amino acid transporter transmembrane" evidence="8">
    <location>
        <begin position="350"/>
        <end position="731"/>
    </location>
</feature>
<evidence type="ECO:0000256" key="3">
    <source>
        <dbReference type="ARBA" id="ARBA00022692"/>
    </source>
</evidence>
<evidence type="ECO:0000313" key="9">
    <source>
        <dbReference type="EMBL" id="KAF2237709.1"/>
    </source>
</evidence>
<dbReference type="GO" id="GO:0005774">
    <property type="term" value="C:vacuolar membrane"/>
    <property type="evidence" value="ECO:0007669"/>
    <property type="project" value="TreeGrafter"/>
</dbReference>
<name>A0A6A6HIQ9_VIRVR</name>
<protein>
    <recommendedName>
        <fullName evidence="8">Amino acid transporter transmembrane domain-containing protein</fullName>
    </recommendedName>
</protein>
<evidence type="ECO:0000256" key="1">
    <source>
        <dbReference type="ARBA" id="ARBA00004141"/>
    </source>
</evidence>
<dbReference type="PANTHER" id="PTHR22950">
    <property type="entry name" value="AMINO ACID TRANSPORTER"/>
    <property type="match status" value="1"/>
</dbReference>
<organism evidence="9 10">
    <name type="scientific">Viridothelium virens</name>
    <name type="common">Speckled blister lichen</name>
    <name type="synonym">Trypethelium virens</name>
    <dbReference type="NCBI Taxonomy" id="1048519"/>
    <lineage>
        <taxon>Eukaryota</taxon>
        <taxon>Fungi</taxon>
        <taxon>Dikarya</taxon>
        <taxon>Ascomycota</taxon>
        <taxon>Pezizomycotina</taxon>
        <taxon>Dothideomycetes</taxon>
        <taxon>Dothideomycetes incertae sedis</taxon>
        <taxon>Trypetheliales</taxon>
        <taxon>Trypetheliaceae</taxon>
        <taxon>Viridothelium</taxon>
    </lineage>
</organism>
<accession>A0A6A6HIQ9</accession>
<dbReference type="Proteomes" id="UP000800092">
    <property type="component" value="Unassembled WGS sequence"/>
</dbReference>
<dbReference type="GO" id="GO:0005302">
    <property type="term" value="F:L-tyrosine transmembrane transporter activity"/>
    <property type="evidence" value="ECO:0007669"/>
    <property type="project" value="TreeGrafter"/>
</dbReference>
<keyword evidence="4 7" id="KW-1133">Transmembrane helix</keyword>
<evidence type="ECO:0000256" key="5">
    <source>
        <dbReference type="ARBA" id="ARBA00023136"/>
    </source>
</evidence>
<feature type="transmembrane region" description="Helical" evidence="7">
    <location>
        <begin position="677"/>
        <end position="693"/>
    </location>
</feature>
<proteinExistence type="inferred from homology"/>
<dbReference type="EMBL" id="ML991779">
    <property type="protein sequence ID" value="KAF2237709.1"/>
    <property type="molecule type" value="Genomic_DNA"/>
</dbReference>
<feature type="transmembrane region" description="Helical" evidence="7">
    <location>
        <begin position="346"/>
        <end position="369"/>
    </location>
</feature>
<feature type="transmembrane region" description="Helical" evidence="7">
    <location>
        <begin position="532"/>
        <end position="553"/>
    </location>
</feature>
<dbReference type="Pfam" id="PF01490">
    <property type="entry name" value="Aa_trans"/>
    <property type="match status" value="1"/>
</dbReference>
<keyword evidence="5 7" id="KW-0472">Membrane</keyword>
<dbReference type="AlphaFoldDB" id="A0A6A6HIQ9"/>